<dbReference type="PROSITE" id="PS50157">
    <property type="entry name" value="ZINC_FINGER_C2H2_2"/>
    <property type="match status" value="1"/>
</dbReference>
<feature type="compositionally biased region" description="Acidic residues" evidence="3">
    <location>
        <begin position="619"/>
        <end position="628"/>
    </location>
</feature>
<dbReference type="SMART" id="SM00355">
    <property type="entry name" value="ZnF_C2H2"/>
    <property type="match status" value="2"/>
</dbReference>
<keyword evidence="6" id="KW-1185">Reference proteome</keyword>
<feature type="compositionally biased region" description="Basic and acidic residues" evidence="3">
    <location>
        <begin position="113"/>
        <end position="123"/>
    </location>
</feature>
<feature type="region of interest" description="Disordered" evidence="3">
    <location>
        <begin position="587"/>
        <end position="707"/>
    </location>
</feature>
<keyword evidence="1" id="KW-0863">Zinc-finger</keyword>
<feature type="compositionally biased region" description="Basic and acidic residues" evidence="3">
    <location>
        <begin position="72"/>
        <end position="106"/>
    </location>
</feature>
<evidence type="ECO:0000259" key="4">
    <source>
        <dbReference type="PROSITE" id="PS50157"/>
    </source>
</evidence>
<evidence type="ECO:0000256" key="3">
    <source>
        <dbReference type="SAM" id="MobiDB-lite"/>
    </source>
</evidence>
<reference evidence="5 6" key="1">
    <citation type="submission" date="2016-07" db="EMBL/GenBank/DDBJ databases">
        <title>Pervasive Adenine N6-methylation of Active Genes in Fungi.</title>
        <authorList>
            <consortium name="DOE Joint Genome Institute"/>
            <person name="Mondo S.J."/>
            <person name="Dannebaum R.O."/>
            <person name="Kuo R.C."/>
            <person name="Labutti K."/>
            <person name="Haridas S."/>
            <person name="Kuo A."/>
            <person name="Salamov A."/>
            <person name="Ahrendt S.R."/>
            <person name="Lipzen A."/>
            <person name="Sullivan W."/>
            <person name="Andreopoulos W.B."/>
            <person name="Clum A."/>
            <person name="Lindquist E."/>
            <person name="Daum C."/>
            <person name="Ramamoorthy G.K."/>
            <person name="Gryganskyi A."/>
            <person name="Culley D."/>
            <person name="Magnuson J.K."/>
            <person name="James T.Y."/>
            <person name="O'Malley M.A."/>
            <person name="Stajich J.E."/>
            <person name="Spatafora J.W."/>
            <person name="Visel A."/>
            <person name="Grigoriev I.V."/>
        </authorList>
    </citation>
    <scope>NUCLEOTIDE SEQUENCE [LARGE SCALE GENOMIC DNA]</scope>
    <source>
        <strain evidence="5 6">JEL800</strain>
    </source>
</reference>
<feature type="compositionally biased region" description="Low complexity" evidence="3">
    <location>
        <begin position="185"/>
        <end position="201"/>
    </location>
</feature>
<feature type="compositionally biased region" description="Basic and acidic residues" evidence="3">
    <location>
        <begin position="132"/>
        <end position="141"/>
    </location>
</feature>
<accession>A0A1Y2B2K5</accession>
<evidence type="ECO:0000313" key="6">
    <source>
        <dbReference type="Proteomes" id="UP000193642"/>
    </source>
</evidence>
<sequence>MDTSAPPPAEPPVDLSTALEENTRLAAENTRLQRELARLQSVESGLAELEDAFVEYLDRAKDAVPPVTYHPLVDKEKEKEKEAKEVKEVSKEADEEADKKDTSVDKMDEDGADSDKPKEGPRTRDKRKTREKIKESMKSGADDDDDDDNSLASDNDDDDDDGDHEEASHHRSPATRRPASPPPQQQQQQQKQQQQQQQAQPAVAGIFCGGKDCAGNKPPGLPSRVALSKHKYDFHGDIRILFKGDLPPKIVQREPDGFLICPSCNSKLKTTATFGIHVKECKRSEYADQIMAIEKTMPARSKSGASAAGAAASAGSSANGTGSTAAAAAAPTSSTSDLASSDRTIPCPVDGCDLMFKDKRSMYNHKWAYHATESTVTFLGQESNTQLTRNPIDKLIYCPCGRVTFENWNGIRQHAEKCTGVRQPNSSTTPATPQTHHAAKSDAGAPDTPAPAASSATAATPSTATGSSTAAAVSATATTPKAPPPNPATVRPEDITPSHLPDGTPNTEGYCPWVDLVQIHFPNLQTSKRHSQCVFQFKEKHKIPMITLKPAFGKNVGRSYVTCIPRHLWEEFIERVGKLEKKVEKRKSGVGVGGAGSGSGSGVGGGSQVVVGVKRGLEEDGEDGDVGEDGAVVGNGIGGGSASGAAGGKDEDAGSAEEDGMDLDTVVGGGSAGVSKNDVDVPSSPSSSKAASGAASASAKDKEKDAAIPCPVPECPKTFPNKNQMSVHHWCYHSPECKVTFLGASAGSVLFRSEDGQLNCPCGQFSSPSGYRIRYHCTKCTGRPGGSSASASNVVASAGVSNGGAATAAAVVAGGSTPAAAATAAGAAGGSAPKRRRVVDAAAAQRALEEEQEIVKYMEEEEQKDIDRLLAQLNQQTAMSAPGKSVDYLEIIRKIAPDYNTVSLEERLVVHRGIETFLRSMAGDAAEAHMIKQVDGSFVYMIPAEFNSTFAEWISRELSRCFPYLMLNPLE</sequence>
<organism evidence="5 6">
    <name type="scientific">Rhizoclosmatium globosum</name>
    <dbReference type="NCBI Taxonomy" id="329046"/>
    <lineage>
        <taxon>Eukaryota</taxon>
        <taxon>Fungi</taxon>
        <taxon>Fungi incertae sedis</taxon>
        <taxon>Chytridiomycota</taxon>
        <taxon>Chytridiomycota incertae sedis</taxon>
        <taxon>Chytridiomycetes</taxon>
        <taxon>Chytridiales</taxon>
        <taxon>Chytriomycetaceae</taxon>
        <taxon>Rhizoclosmatium</taxon>
    </lineage>
</organism>
<dbReference type="InterPro" id="IPR013087">
    <property type="entry name" value="Znf_C2H2_type"/>
</dbReference>
<comment type="caution">
    <text evidence="5">The sequence shown here is derived from an EMBL/GenBank/DDBJ whole genome shotgun (WGS) entry which is preliminary data.</text>
</comment>
<feature type="region of interest" description="Disordered" evidence="3">
    <location>
        <begin position="61"/>
        <end position="202"/>
    </location>
</feature>
<dbReference type="OrthoDB" id="2159838at2759"/>
<dbReference type="AlphaFoldDB" id="A0A1Y2B2K5"/>
<keyword evidence="2" id="KW-0175">Coiled coil</keyword>
<feature type="compositionally biased region" description="Low complexity" evidence="3">
    <location>
        <begin position="682"/>
        <end position="698"/>
    </location>
</feature>
<feature type="domain" description="C2H2-type" evidence="4">
    <location>
        <begin position="708"/>
        <end position="738"/>
    </location>
</feature>
<evidence type="ECO:0000256" key="1">
    <source>
        <dbReference type="PROSITE-ProRule" id="PRU00042"/>
    </source>
</evidence>
<feature type="compositionally biased region" description="Acidic residues" evidence="3">
    <location>
        <begin position="142"/>
        <end position="164"/>
    </location>
</feature>
<feature type="coiled-coil region" evidence="2">
    <location>
        <begin position="841"/>
        <end position="879"/>
    </location>
</feature>
<gene>
    <name evidence="5" type="ORF">BCR33DRAFT_590885</name>
</gene>
<feature type="compositionally biased region" description="Low complexity" evidence="3">
    <location>
        <begin position="428"/>
        <end position="480"/>
    </location>
</feature>
<dbReference type="Proteomes" id="UP000193642">
    <property type="component" value="Unassembled WGS sequence"/>
</dbReference>
<dbReference type="EMBL" id="MCGO01000092">
    <property type="protein sequence ID" value="ORY28727.1"/>
    <property type="molecule type" value="Genomic_DNA"/>
</dbReference>
<name>A0A1Y2B2K5_9FUNG</name>
<keyword evidence="1" id="KW-0862">Zinc</keyword>
<keyword evidence="1" id="KW-0479">Metal-binding</keyword>
<feature type="compositionally biased region" description="Gly residues" evidence="3">
    <location>
        <begin position="633"/>
        <end position="647"/>
    </location>
</feature>
<dbReference type="PROSITE" id="PS00028">
    <property type="entry name" value="ZINC_FINGER_C2H2_1"/>
    <property type="match status" value="2"/>
</dbReference>
<evidence type="ECO:0000256" key="2">
    <source>
        <dbReference type="SAM" id="Coils"/>
    </source>
</evidence>
<feature type="region of interest" description="Disordered" evidence="3">
    <location>
        <begin position="419"/>
        <end position="506"/>
    </location>
</feature>
<protein>
    <recommendedName>
        <fullName evidence="4">C2H2-type domain-containing protein</fullName>
    </recommendedName>
</protein>
<evidence type="ECO:0000313" key="5">
    <source>
        <dbReference type="EMBL" id="ORY28727.1"/>
    </source>
</evidence>
<dbReference type="GO" id="GO:0008270">
    <property type="term" value="F:zinc ion binding"/>
    <property type="evidence" value="ECO:0007669"/>
    <property type="project" value="UniProtKB-KW"/>
</dbReference>
<proteinExistence type="predicted"/>
<feature type="compositionally biased region" description="Gly residues" evidence="3">
    <location>
        <begin position="590"/>
        <end position="607"/>
    </location>
</feature>
<feature type="compositionally biased region" description="Acidic residues" evidence="3">
    <location>
        <begin position="653"/>
        <end position="662"/>
    </location>
</feature>